<dbReference type="Proteomes" id="UP001063350">
    <property type="component" value="Chromosome"/>
</dbReference>
<evidence type="ECO:0000256" key="6">
    <source>
        <dbReference type="ARBA" id="ARBA00022842"/>
    </source>
</evidence>
<dbReference type="SUPFAM" id="SSF55931">
    <property type="entry name" value="Glutamine synthetase/guanido kinase"/>
    <property type="match status" value="1"/>
</dbReference>
<dbReference type="InterPro" id="IPR008147">
    <property type="entry name" value="Gln_synt_N"/>
</dbReference>
<gene>
    <name evidence="13" type="ORF">GF1_01050</name>
</gene>
<evidence type="ECO:0000256" key="3">
    <source>
        <dbReference type="ARBA" id="ARBA00022598"/>
    </source>
</evidence>
<dbReference type="EMBL" id="AP024233">
    <property type="protein sequence ID" value="BCO07729.1"/>
    <property type="molecule type" value="Genomic_DNA"/>
</dbReference>
<dbReference type="InterPro" id="IPR027303">
    <property type="entry name" value="Gln_synth_gly_rich_site"/>
</dbReference>
<dbReference type="InterPro" id="IPR014746">
    <property type="entry name" value="Gln_synth/guanido_kin_cat_dom"/>
</dbReference>
<keyword evidence="6" id="KW-0460">Magnesium</keyword>
<dbReference type="SMART" id="SM01230">
    <property type="entry name" value="Gln-synt_C"/>
    <property type="match status" value="1"/>
</dbReference>
<dbReference type="EC" id="6.3.1.2" evidence="9"/>
<evidence type="ECO:0000256" key="1">
    <source>
        <dbReference type="ARBA" id="ARBA00001946"/>
    </source>
</evidence>
<keyword evidence="14" id="KW-1185">Reference proteome</keyword>
<evidence type="ECO:0000313" key="13">
    <source>
        <dbReference type="EMBL" id="BCO07729.1"/>
    </source>
</evidence>
<dbReference type="InterPro" id="IPR008146">
    <property type="entry name" value="Gln_synth_cat_dom"/>
</dbReference>
<evidence type="ECO:0000256" key="4">
    <source>
        <dbReference type="ARBA" id="ARBA00022741"/>
    </source>
</evidence>
<dbReference type="SUPFAM" id="SSF54368">
    <property type="entry name" value="Glutamine synthetase, N-terminal domain"/>
    <property type="match status" value="1"/>
</dbReference>
<dbReference type="FunFam" id="3.10.20.70:FF:000005">
    <property type="entry name" value="Glutamine synthetase"/>
    <property type="match status" value="1"/>
</dbReference>
<dbReference type="PROSITE" id="PS51987">
    <property type="entry name" value="GS_CATALYTIC"/>
    <property type="match status" value="1"/>
</dbReference>
<comment type="cofactor">
    <cofactor evidence="1">
        <name>Mg(2+)</name>
        <dbReference type="ChEBI" id="CHEBI:18420"/>
    </cofactor>
</comment>
<dbReference type="GO" id="GO:0004356">
    <property type="term" value="F:glutamine synthetase activity"/>
    <property type="evidence" value="ECO:0007669"/>
    <property type="project" value="UniProtKB-EC"/>
</dbReference>
<accession>A0A915XGQ7</accession>
<keyword evidence="3 9" id="KW-0436">Ligase</keyword>
<dbReference type="PROSITE" id="PS00181">
    <property type="entry name" value="GLNA_ATP"/>
    <property type="match status" value="1"/>
</dbReference>
<comment type="catalytic activity">
    <reaction evidence="9">
        <text>L-glutamate + NH4(+) + ATP = L-glutamine + ADP + phosphate + H(+)</text>
        <dbReference type="Rhea" id="RHEA:16169"/>
        <dbReference type="ChEBI" id="CHEBI:15378"/>
        <dbReference type="ChEBI" id="CHEBI:28938"/>
        <dbReference type="ChEBI" id="CHEBI:29985"/>
        <dbReference type="ChEBI" id="CHEBI:30616"/>
        <dbReference type="ChEBI" id="CHEBI:43474"/>
        <dbReference type="ChEBI" id="CHEBI:58359"/>
        <dbReference type="ChEBI" id="CHEBI:456216"/>
        <dbReference type="EC" id="6.3.1.2"/>
    </reaction>
</comment>
<keyword evidence="4 9" id="KW-0547">Nucleotide-binding</keyword>
<dbReference type="KEGG" id="ddu:GF1_01050"/>
<keyword evidence="5 9" id="KW-0067">ATP-binding</keyword>
<dbReference type="PROSITE" id="PS51986">
    <property type="entry name" value="GS_BETA_GRASP"/>
    <property type="match status" value="1"/>
</dbReference>
<dbReference type="PANTHER" id="PTHR43785">
    <property type="entry name" value="GAMMA-GLUTAMYLPUTRESCINE SYNTHETASE"/>
    <property type="match status" value="1"/>
</dbReference>
<dbReference type="Pfam" id="PF03951">
    <property type="entry name" value="Gln-synt_N"/>
    <property type="match status" value="1"/>
</dbReference>
<evidence type="ECO:0000256" key="5">
    <source>
        <dbReference type="ARBA" id="ARBA00022840"/>
    </source>
</evidence>
<dbReference type="PROSITE" id="PS00180">
    <property type="entry name" value="GLNA_1"/>
    <property type="match status" value="1"/>
</dbReference>
<dbReference type="Gene3D" id="3.30.590.10">
    <property type="entry name" value="Glutamine synthetase/guanido kinase, catalytic domain"/>
    <property type="match status" value="1"/>
</dbReference>
<dbReference type="PANTHER" id="PTHR43785:SF12">
    <property type="entry name" value="TYPE-1 GLUTAMINE SYNTHETASE 2"/>
    <property type="match status" value="1"/>
</dbReference>
<evidence type="ECO:0000259" key="11">
    <source>
        <dbReference type="PROSITE" id="PS51986"/>
    </source>
</evidence>
<evidence type="ECO:0000313" key="14">
    <source>
        <dbReference type="Proteomes" id="UP001063350"/>
    </source>
</evidence>
<dbReference type="InterPro" id="IPR036651">
    <property type="entry name" value="Gln_synt_N_sf"/>
</dbReference>
<evidence type="ECO:0000259" key="12">
    <source>
        <dbReference type="PROSITE" id="PS51987"/>
    </source>
</evidence>
<comment type="similarity">
    <text evidence="2 7 8">Belongs to the glutamine synthetase family.</text>
</comment>
<dbReference type="GO" id="GO:0006542">
    <property type="term" value="P:glutamine biosynthetic process"/>
    <property type="evidence" value="ECO:0007669"/>
    <property type="project" value="InterPro"/>
</dbReference>
<evidence type="ECO:0000256" key="7">
    <source>
        <dbReference type="PROSITE-ProRule" id="PRU01330"/>
    </source>
</evidence>
<feature type="region of interest" description="Disordered" evidence="10">
    <location>
        <begin position="261"/>
        <end position="286"/>
    </location>
</feature>
<evidence type="ECO:0000256" key="8">
    <source>
        <dbReference type="RuleBase" id="RU000384"/>
    </source>
</evidence>
<protein>
    <recommendedName>
        <fullName evidence="9">Glutamine synthetase</fullName>
        <ecNumber evidence="9">6.3.1.2</ecNumber>
    </recommendedName>
</protein>
<evidence type="ECO:0000256" key="10">
    <source>
        <dbReference type="SAM" id="MobiDB-lite"/>
    </source>
</evidence>
<dbReference type="InterPro" id="IPR027302">
    <property type="entry name" value="Gln_synth_N_conserv_site"/>
</dbReference>
<feature type="domain" description="GS catalytic" evidence="12">
    <location>
        <begin position="107"/>
        <end position="286"/>
    </location>
</feature>
<sequence length="286" mass="32133">MTRDEIMKIIEEENVHFFRLQFVDIFGFTKNIAIPRSQIEKALDGDMMFDGSSIDGFVRINESDMYLKPDYDTFTVLPWRNQDGTNAARIICDIYKSDGTTPFEGCPRNNLKRVLAEAKELGYTMNVGTECEFFLFEKDEAGRPTTNTHDVAGYFDVDPDDCGIDCRREIIHTLEAMGFEIEASHHEVAEGQHEINFKYADALAAADNTVTFKWVVRSIAAKYGLHATFMPKPVFGINGSGMHTNQSLFNLDGTNAFFDENGPCSSAKPPTTTSPVLPRTPRALLR</sequence>
<feature type="domain" description="GS beta-grasp" evidence="11">
    <location>
        <begin position="13"/>
        <end position="99"/>
    </location>
</feature>
<organism evidence="13 14">
    <name type="scientific">Desulfolithobacter dissulfuricans</name>
    <dbReference type="NCBI Taxonomy" id="2795293"/>
    <lineage>
        <taxon>Bacteria</taxon>
        <taxon>Pseudomonadati</taxon>
        <taxon>Thermodesulfobacteriota</taxon>
        <taxon>Desulfobulbia</taxon>
        <taxon>Desulfobulbales</taxon>
        <taxon>Desulfobulbaceae</taxon>
        <taxon>Desulfolithobacter</taxon>
    </lineage>
</organism>
<dbReference type="GO" id="GO:0005524">
    <property type="term" value="F:ATP binding"/>
    <property type="evidence" value="ECO:0007669"/>
    <property type="project" value="UniProtKB-KW"/>
</dbReference>
<dbReference type="AlphaFoldDB" id="A0A915XGQ7"/>
<evidence type="ECO:0000256" key="2">
    <source>
        <dbReference type="ARBA" id="ARBA00009897"/>
    </source>
</evidence>
<dbReference type="Gene3D" id="3.10.20.70">
    <property type="entry name" value="Glutamine synthetase, N-terminal domain"/>
    <property type="match status" value="1"/>
</dbReference>
<name>A0A915XGQ7_9BACT</name>
<dbReference type="Pfam" id="PF00120">
    <property type="entry name" value="Gln-synt_C"/>
    <property type="match status" value="1"/>
</dbReference>
<reference evidence="13" key="1">
    <citation type="submission" date="2020-12" db="EMBL/GenBank/DDBJ databases">
        <title>Desulfobium dissulfuricans gen. nov., sp. nov., a novel mesophilic, sulfate-reducing bacterium isolated from a deep-sea hydrothermal vent.</title>
        <authorList>
            <person name="Hashimoto Y."/>
            <person name="Tame A."/>
            <person name="Sawayama S."/>
            <person name="Miyazaki J."/>
            <person name="Takai K."/>
            <person name="Nakagawa S."/>
        </authorList>
    </citation>
    <scope>NUCLEOTIDE SEQUENCE</scope>
    <source>
        <strain evidence="13">GF1</strain>
    </source>
</reference>
<proteinExistence type="inferred from homology"/>
<evidence type="ECO:0000256" key="9">
    <source>
        <dbReference type="RuleBase" id="RU004356"/>
    </source>
</evidence>